<comment type="caution">
    <text evidence="1">The sequence shown here is derived from an EMBL/GenBank/DDBJ whole genome shotgun (WGS) entry which is preliminary data.</text>
</comment>
<accession>A0A545TGU8</accession>
<dbReference type="OrthoDB" id="6636929at2"/>
<keyword evidence="2" id="KW-1185">Reference proteome</keyword>
<sequence>MREKELKLEASFDIAEFLVRGELIAFNTTHNRELVFAVAKKKLDYTDVGPGGTFPKIKSEEGQTYGIYYSTNNEIVHLTDIDNEFLNIHDVQLLPDYRILLVCCRCLYRGENDYDLNGRIYSHQGEFLDEILLGDGIQNVQTTKTGDIWTSYFDEGIFGNYGWNEPVGSSGLIAWNDKGEKQYAFEPRLGLDFMCDCYALNVESATTTWCYYYTEFPLAKIKNHELVNYWDIPLSGCDTFAIHQNYALFKGGYDDRDTLHLFKLSDNNVAKYQSRITLGNIKQIDLACARGDTIFILDGSLVYKIYVHQCL</sequence>
<protein>
    <submittedName>
        <fullName evidence="1">Uncharacterized protein</fullName>
    </submittedName>
</protein>
<dbReference type="RefSeq" id="WP_142887804.1">
    <property type="nucleotide sequence ID" value="NZ_VIKR01000001.1"/>
</dbReference>
<name>A0A545TGU8_9GAMM</name>
<gene>
    <name evidence="1" type="ORF">FLL45_00305</name>
</gene>
<dbReference type="AlphaFoldDB" id="A0A545TGU8"/>
<proteinExistence type="predicted"/>
<dbReference type="EMBL" id="VIKR01000001">
    <property type="protein sequence ID" value="TQV76443.1"/>
    <property type="molecule type" value="Genomic_DNA"/>
</dbReference>
<reference evidence="1 2" key="1">
    <citation type="submission" date="2019-06" db="EMBL/GenBank/DDBJ databases">
        <title>Draft genome of Aliikangiella marina GYP-15.</title>
        <authorList>
            <person name="Wang G."/>
        </authorList>
    </citation>
    <scope>NUCLEOTIDE SEQUENCE [LARGE SCALE GENOMIC DNA]</scope>
    <source>
        <strain evidence="1 2">GYP-15</strain>
    </source>
</reference>
<organism evidence="1 2">
    <name type="scientific">Aliikangiella marina</name>
    <dbReference type="NCBI Taxonomy" id="1712262"/>
    <lineage>
        <taxon>Bacteria</taxon>
        <taxon>Pseudomonadati</taxon>
        <taxon>Pseudomonadota</taxon>
        <taxon>Gammaproteobacteria</taxon>
        <taxon>Oceanospirillales</taxon>
        <taxon>Pleioneaceae</taxon>
        <taxon>Aliikangiella</taxon>
    </lineage>
</organism>
<dbReference type="Proteomes" id="UP000317839">
    <property type="component" value="Unassembled WGS sequence"/>
</dbReference>
<evidence type="ECO:0000313" key="1">
    <source>
        <dbReference type="EMBL" id="TQV76443.1"/>
    </source>
</evidence>
<evidence type="ECO:0000313" key="2">
    <source>
        <dbReference type="Proteomes" id="UP000317839"/>
    </source>
</evidence>